<gene>
    <name evidence="2" type="ORF">CEXT_255031</name>
</gene>
<feature type="region of interest" description="Disordered" evidence="1">
    <location>
        <begin position="23"/>
        <end position="90"/>
    </location>
</feature>
<accession>A0AAV4P302</accession>
<evidence type="ECO:0000313" key="2">
    <source>
        <dbReference type="EMBL" id="GIX89592.1"/>
    </source>
</evidence>
<feature type="compositionally biased region" description="Low complexity" evidence="1">
    <location>
        <begin position="58"/>
        <end position="69"/>
    </location>
</feature>
<organism evidence="2 3">
    <name type="scientific">Caerostris extrusa</name>
    <name type="common">Bark spider</name>
    <name type="synonym">Caerostris bankana</name>
    <dbReference type="NCBI Taxonomy" id="172846"/>
    <lineage>
        <taxon>Eukaryota</taxon>
        <taxon>Metazoa</taxon>
        <taxon>Ecdysozoa</taxon>
        <taxon>Arthropoda</taxon>
        <taxon>Chelicerata</taxon>
        <taxon>Arachnida</taxon>
        <taxon>Araneae</taxon>
        <taxon>Araneomorphae</taxon>
        <taxon>Entelegynae</taxon>
        <taxon>Araneoidea</taxon>
        <taxon>Araneidae</taxon>
        <taxon>Caerostris</taxon>
    </lineage>
</organism>
<keyword evidence="3" id="KW-1185">Reference proteome</keyword>
<proteinExistence type="predicted"/>
<name>A0AAV4P302_CAEEX</name>
<evidence type="ECO:0000313" key="3">
    <source>
        <dbReference type="Proteomes" id="UP001054945"/>
    </source>
</evidence>
<dbReference type="Proteomes" id="UP001054945">
    <property type="component" value="Unassembled WGS sequence"/>
</dbReference>
<dbReference type="EMBL" id="BPLR01021443">
    <property type="protein sequence ID" value="GIX89592.1"/>
    <property type="molecule type" value="Genomic_DNA"/>
</dbReference>
<sequence length="90" mass="9785">MYFCILDKDIHCRPLAVTMTTRPCAAPTRDRLPKGLPPVTVPPPPTPPPPMPSPAPNPSTNNPAPQPSQIMNLVYHSDDSKNSGPKIYKC</sequence>
<evidence type="ECO:0000256" key="1">
    <source>
        <dbReference type="SAM" id="MobiDB-lite"/>
    </source>
</evidence>
<reference evidence="2 3" key="1">
    <citation type="submission" date="2021-06" db="EMBL/GenBank/DDBJ databases">
        <title>Caerostris extrusa draft genome.</title>
        <authorList>
            <person name="Kono N."/>
            <person name="Arakawa K."/>
        </authorList>
    </citation>
    <scope>NUCLEOTIDE SEQUENCE [LARGE SCALE GENOMIC DNA]</scope>
</reference>
<dbReference type="AlphaFoldDB" id="A0AAV4P302"/>
<protein>
    <submittedName>
        <fullName evidence="2">Uncharacterized protein</fullName>
    </submittedName>
</protein>
<feature type="compositionally biased region" description="Pro residues" evidence="1">
    <location>
        <begin position="35"/>
        <end position="57"/>
    </location>
</feature>
<comment type="caution">
    <text evidence="2">The sequence shown here is derived from an EMBL/GenBank/DDBJ whole genome shotgun (WGS) entry which is preliminary data.</text>
</comment>